<evidence type="ECO:0000313" key="5">
    <source>
        <dbReference type="Proteomes" id="UP000596857"/>
    </source>
</evidence>
<dbReference type="EMBL" id="WHOB01000016">
    <property type="protein sequence ID" value="NOU78034.1"/>
    <property type="molecule type" value="Genomic_DNA"/>
</dbReference>
<comment type="caution">
    <text evidence="4">The sequence shown here is derived from an EMBL/GenBank/DDBJ whole genome shotgun (WGS) entry which is preliminary data.</text>
</comment>
<dbReference type="PANTHER" id="PTHR43818">
    <property type="entry name" value="BCDNA.GH03377"/>
    <property type="match status" value="1"/>
</dbReference>
<accession>A0ABX1YE07</accession>
<evidence type="ECO:0000259" key="2">
    <source>
        <dbReference type="Pfam" id="PF01408"/>
    </source>
</evidence>
<feature type="domain" description="Gal80p-like C-terminal" evidence="3">
    <location>
        <begin position="135"/>
        <end position="275"/>
    </location>
</feature>
<keyword evidence="5" id="KW-1185">Reference proteome</keyword>
<dbReference type="InterPro" id="IPR036291">
    <property type="entry name" value="NAD(P)-bd_dom_sf"/>
</dbReference>
<dbReference type="Gene3D" id="3.30.360.10">
    <property type="entry name" value="Dihydrodipicolinate Reductase, domain 2"/>
    <property type="match status" value="1"/>
</dbReference>
<dbReference type="Pfam" id="PF01408">
    <property type="entry name" value="GFO_IDH_MocA"/>
    <property type="match status" value="1"/>
</dbReference>
<feature type="domain" description="Gfo/Idh/MocA-like oxidoreductase N-terminal" evidence="2">
    <location>
        <begin position="11"/>
        <end position="128"/>
    </location>
</feature>
<keyword evidence="1" id="KW-0560">Oxidoreductase</keyword>
<dbReference type="InterPro" id="IPR050463">
    <property type="entry name" value="Gfo/Idh/MocA_oxidrdct_glycsds"/>
</dbReference>
<dbReference type="PANTHER" id="PTHR43818:SF11">
    <property type="entry name" value="BCDNA.GH03377"/>
    <property type="match status" value="1"/>
</dbReference>
<protein>
    <submittedName>
        <fullName evidence="4">Gfo/Idh/MocA family oxidoreductase</fullName>
    </submittedName>
</protein>
<gene>
    <name evidence="4" type="ORF">GC101_03985</name>
</gene>
<evidence type="ECO:0000256" key="1">
    <source>
        <dbReference type="ARBA" id="ARBA00023002"/>
    </source>
</evidence>
<dbReference type="RefSeq" id="WP_171716158.1">
    <property type="nucleotide sequence ID" value="NZ_WHOB01000016.1"/>
</dbReference>
<dbReference type="Pfam" id="PF22685">
    <property type="entry name" value="Gal80p_C-like"/>
    <property type="match status" value="1"/>
</dbReference>
<sequence>MAMLKKASWGAGIVGAGGWGGLAHIPALAALENYEVRAVTGTRVESAQAAAELHGIGSYYTSTSEMAGQSGIDIVVVTVKVPEHDRLIREALDGGKHVYSEWPLARNTAEAEALLELAEERGVKHIVGLQTRGNPTVRYIRDLVTEGVVGRILAVNTIVTLPVFPTANGTVDQAHVYLLDEANGADQLTIGAAHILDAIEYMVAPFVEVSGRLDTQYPEVHVLETGASVTANAPDHVLVNGKLAQNALVSAQFVNGGAPGFTLRIIGTGGELVITPQDQLMFQMDRLKLQLVRTSGETEILETPEVYTSLVRHLPAGPGYNVAHLYARLAQRLDGEEVELPDFNQAVRVHRLMDAIRKASASGVRQEVR</sequence>
<dbReference type="SUPFAM" id="SSF51735">
    <property type="entry name" value="NAD(P)-binding Rossmann-fold domains"/>
    <property type="match status" value="1"/>
</dbReference>
<dbReference type="InterPro" id="IPR000683">
    <property type="entry name" value="Gfo/Idh/MocA-like_OxRdtase_N"/>
</dbReference>
<dbReference type="Gene3D" id="3.40.50.720">
    <property type="entry name" value="NAD(P)-binding Rossmann-like Domain"/>
    <property type="match status" value="1"/>
</dbReference>
<dbReference type="Proteomes" id="UP000596857">
    <property type="component" value="Unassembled WGS sequence"/>
</dbReference>
<dbReference type="InterPro" id="IPR055080">
    <property type="entry name" value="Gal80p-like_C"/>
</dbReference>
<organism evidence="4 5">
    <name type="scientific">Paenibacillus phytohabitans</name>
    <dbReference type="NCBI Taxonomy" id="2654978"/>
    <lineage>
        <taxon>Bacteria</taxon>
        <taxon>Bacillati</taxon>
        <taxon>Bacillota</taxon>
        <taxon>Bacilli</taxon>
        <taxon>Bacillales</taxon>
        <taxon>Paenibacillaceae</taxon>
        <taxon>Paenibacillus</taxon>
    </lineage>
</organism>
<dbReference type="SUPFAM" id="SSF55347">
    <property type="entry name" value="Glyceraldehyde-3-phosphate dehydrogenase-like, C-terminal domain"/>
    <property type="match status" value="1"/>
</dbReference>
<evidence type="ECO:0000313" key="4">
    <source>
        <dbReference type="EMBL" id="NOU78034.1"/>
    </source>
</evidence>
<name>A0ABX1YE07_9BACL</name>
<reference evidence="4 5" key="1">
    <citation type="submission" date="2019-10" db="EMBL/GenBank/DDBJ databases">
        <title>Description of Paenibacillus terricola sp. nov.</title>
        <authorList>
            <person name="Carlier A."/>
            <person name="Qi S."/>
        </authorList>
    </citation>
    <scope>NUCLEOTIDE SEQUENCE [LARGE SCALE GENOMIC DNA]</scope>
    <source>
        <strain evidence="4 5">LMG 31459</strain>
    </source>
</reference>
<proteinExistence type="predicted"/>
<evidence type="ECO:0000259" key="3">
    <source>
        <dbReference type="Pfam" id="PF22685"/>
    </source>
</evidence>